<evidence type="ECO:0000313" key="1">
    <source>
        <dbReference type="EMBL" id="MPC98591.1"/>
    </source>
</evidence>
<reference evidence="1 2" key="1">
    <citation type="submission" date="2019-05" db="EMBL/GenBank/DDBJ databases">
        <title>Another draft genome of Portunus trituberculatus and its Hox gene families provides insights of decapod evolution.</title>
        <authorList>
            <person name="Jeong J.-H."/>
            <person name="Song I."/>
            <person name="Kim S."/>
            <person name="Choi T."/>
            <person name="Kim D."/>
            <person name="Ryu S."/>
            <person name="Kim W."/>
        </authorList>
    </citation>
    <scope>NUCLEOTIDE SEQUENCE [LARGE SCALE GENOMIC DNA]</scope>
    <source>
        <tissue evidence="1">Muscle</tissue>
    </source>
</reference>
<dbReference type="AlphaFoldDB" id="A0A5B7JKH3"/>
<protein>
    <submittedName>
        <fullName evidence="1">Uncharacterized protein</fullName>
    </submittedName>
</protein>
<comment type="caution">
    <text evidence="1">The sequence shown here is derived from an EMBL/GenBank/DDBJ whole genome shotgun (WGS) entry which is preliminary data.</text>
</comment>
<evidence type="ECO:0000313" key="2">
    <source>
        <dbReference type="Proteomes" id="UP000324222"/>
    </source>
</evidence>
<dbReference type="Proteomes" id="UP000324222">
    <property type="component" value="Unassembled WGS sequence"/>
</dbReference>
<gene>
    <name evidence="1" type="ORF">E2C01_093966</name>
</gene>
<proteinExistence type="predicted"/>
<accession>A0A5B7JKH3</accession>
<keyword evidence="2" id="KW-1185">Reference proteome</keyword>
<organism evidence="1 2">
    <name type="scientific">Portunus trituberculatus</name>
    <name type="common">Swimming crab</name>
    <name type="synonym">Neptunus trituberculatus</name>
    <dbReference type="NCBI Taxonomy" id="210409"/>
    <lineage>
        <taxon>Eukaryota</taxon>
        <taxon>Metazoa</taxon>
        <taxon>Ecdysozoa</taxon>
        <taxon>Arthropoda</taxon>
        <taxon>Crustacea</taxon>
        <taxon>Multicrustacea</taxon>
        <taxon>Malacostraca</taxon>
        <taxon>Eumalacostraca</taxon>
        <taxon>Eucarida</taxon>
        <taxon>Decapoda</taxon>
        <taxon>Pleocyemata</taxon>
        <taxon>Brachyura</taxon>
        <taxon>Eubrachyura</taxon>
        <taxon>Portunoidea</taxon>
        <taxon>Portunidae</taxon>
        <taxon>Portuninae</taxon>
        <taxon>Portunus</taxon>
    </lineage>
</organism>
<dbReference type="EMBL" id="VSRR010114728">
    <property type="protein sequence ID" value="MPC98591.1"/>
    <property type="molecule type" value="Genomic_DNA"/>
</dbReference>
<sequence>MMYKVQVERVTHMQELHLPALSRQVTTRMVTQKPGEFLLTRCRTWHHQRQYINSCARKWNTLLASQEVNLSDTNTLQFKVEVNHCLLRQG</sequence>
<dbReference type="OrthoDB" id="6373363at2759"/>
<name>A0A5B7JKH3_PORTR</name>